<dbReference type="Proteomes" id="UP001595880">
    <property type="component" value="Unassembled WGS sequence"/>
</dbReference>
<organism evidence="1 2">
    <name type="scientific">Gracilibacillus marinus</name>
    <dbReference type="NCBI Taxonomy" id="630535"/>
    <lineage>
        <taxon>Bacteria</taxon>
        <taxon>Bacillati</taxon>
        <taxon>Bacillota</taxon>
        <taxon>Bacilli</taxon>
        <taxon>Bacillales</taxon>
        <taxon>Bacillaceae</taxon>
        <taxon>Gracilibacillus</taxon>
    </lineage>
</organism>
<name>A0ABV8VXB0_9BACI</name>
<comment type="caution">
    <text evidence="1">The sequence shown here is derived from an EMBL/GenBank/DDBJ whole genome shotgun (WGS) entry which is preliminary data.</text>
</comment>
<dbReference type="InterPro" id="IPR047808">
    <property type="entry name" value="CueP-like"/>
</dbReference>
<dbReference type="EMBL" id="JBHSDV010000006">
    <property type="protein sequence ID" value="MFC4389182.1"/>
    <property type="molecule type" value="Genomic_DNA"/>
</dbReference>
<keyword evidence="2" id="KW-1185">Reference proteome</keyword>
<evidence type="ECO:0000313" key="1">
    <source>
        <dbReference type="EMBL" id="MFC4389182.1"/>
    </source>
</evidence>
<evidence type="ECO:0000313" key="2">
    <source>
        <dbReference type="Proteomes" id="UP001595880"/>
    </source>
</evidence>
<dbReference type="Gene3D" id="2.60.40.3700">
    <property type="match status" value="1"/>
</dbReference>
<gene>
    <name evidence="1" type="ORF">ACFOZ1_15480</name>
</gene>
<sequence>MLRKWIVLLTMSCMIGLIGCSNEETSLSDEEVKTMIHEYSTDQLEATSASVNANQLIVEKDNETMAYDLPEEEFFLSIAPFQNATHPCTYHSLTGCQSELTDTTFDVYIEDADGNIIVNKEMTSFNNGFIDIWLPRNEKFYVTISYQDKEAKAELSTFDDDPTCITTMQLL</sequence>
<proteinExistence type="predicted"/>
<dbReference type="NCBIfam" id="NF038094">
    <property type="entry name" value="CueP_fam"/>
    <property type="match status" value="1"/>
</dbReference>
<dbReference type="PROSITE" id="PS51257">
    <property type="entry name" value="PROKAR_LIPOPROTEIN"/>
    <property type="match status" value="1"/>
</dbReference>
<dbReference type="Pfam" id="PF21172">
    <property type="entry name" value="CueP"/>
    <property type="match status" value="1"/>
</dbReference>
<protein>
    <submittedName>
        <fullName evidence="1">CueP family metal-binding protein</fullName>
    </submittedName>
</protein>
<reference evidence="2" key="1">
    <citation type="journal article" date="2019" name="Int. J. Syst. Evol. Microbiol.">
        <title>The Global Catalogue of Microorganisms (GCM) 10K type strain sequencing project: providing services to taxonomists for standard genome sequencing and annotation.</title>
        <authorList>
            <consortium name="The Broad Institute Genomics Platform"/>
            <consortium name="The Broad Institute Genome Sequencing Center for Infectious Disease"/>
            <person name="Wu L."/>
            <person name="Ma J."/>
        </authorList>
    </citation>
    <scope>NUCLEOTIDE SEQUENCE [LARGE SCALE GENOMIC DNA]</scope>
    <source>
        <strain evidence="2">KACC 14058</strain>
    </source>
</reference>
<dbReference type="RefSeq" id="WP_390200728.1">
    <property type="nucleotide sequence ID" value="NZ_JBHSDV010000006.1"/>
</dbReference>
<accession>A0ABV8VXB0</accession>